<evidence type="ECO:0000256" key="3">
    <source>
        <dbReference type="ARBA" id="ARBA00009606"/>
    </source>
</evidence>
<evidence type="ECO:0000256" key="6">
    <source>
        <dbReference type="ARBA" id="ARBA00022776"/>
    </source>
</evidence>
<protein>
    <recommendedName>
        <fullName evidence="10">Condensin complex subunit 1</fullName>
    </recommendedName>
</protein>
<feature type="compositionally biased region" description="Acidic residues" evidence="11">
    <location>
        <begin position="857"/>
        <end position="871"/>
    </location>
</feature>
<dbReference type="InterPro" id="IPR011989">
    <property type="entry name" value="ARM-like"/>
</dbReference>
<evidence type="ECO:0000256" key="7">
    <source>
        <dbReference type="ARBA" id="ARBA00023067"/>
    </source>
</evidence>
<feature type="region of interest" description="Disordered" evidence="11">
    <location>
        <begin position="166"/>
        <end position="193"/>
    </location>
</feature>
<dbReference type="GO" id="GO:0007076">
    <property type="term" value="P:mitotic chromosome condensation"/>
    <property type="evidence" value="ECO:0007669"/>
    <property type="project" value="InterPro"/>
</dbReference>
<feature type="region of interest" description="Disordered" evidence="11">
    <location>
        <begin position="844"/>
        <end position="888"/>
    </location>
</feature>
<proteinExistence type="inferred from homology"/>
<dbReference type="GO" id="GO:0051301">
    <property type="term" value="P:cell division"/>
    <property type="evidence" value="ECO:0007669"/>
    <property type="project" value="UniProtKB-KW"/>
</dbReference>
<dbReference type="GO" id="GO:0000779">
    <property type="term" value="C:condensed chromosome, centromeric region"/>
    <property type="evidence" value="ECO:0007669"/>
    <property type="project" value="TreeGrafter"/>
</dbReference>
<dbReference type="GO" id="GO:0005634">
    <property type="term" value="C:nucleus"/>
    <property type="evidence" value="ECO:0007669"/>
    <property type="project" value="UniProtKB-SubCell"/>
</dbReference>
<keyword evidence="8" id="KW-0539">Nucleus</keyword>
<dbReference type="EMBL" id="QWIP01000025">
    <property type="protein sequence ID" value="RMY77383.1"/>
    <property type="molecule type" value="Genomic_DNA"/>
</dbReference>
<reference evidence="14 15" key="1">
    <citation type="journal article" date="2018" name="BMC Genomics">
        <title>Genomic evidence for intraspecific hybridization in a clonal and extremely halotolerant yeast.</title>
        <authorList>
            <person name="Gostincar C."/>
            <person name="Stajich J.E."/>
            <person name="Zupancic J."/>
            <person name="Zalar P."/>
            <person name="Gunde-Cimerman N."/>
        </authorList>
    </citation>
    <scope>NUCLEOTIDE SEQUENCE [LARGE SCALE GENOMIC DNA]</scope>
    <source>
        <strain evidence="14 15">EXF-2682</strain>
    </source>
</reference>
<evidence type="ECO:0000259" key="13">
    <source>
        <dbReference type="Pfam" id="PF12922"/>
    </source>
</evidence>
<dbReference type="PANTHER" id="PTHR14222">
    <property type="entry name" value="CONDENSIN"/>
    <property type="match status" value="1"/>
</dbReference>
<dbReference type="GO" id="GO:0010032">
    <property type="term" value="P:meiotic chromosome condensation"/>
    <property type="evidence" value="ECO:0007669"/>
    <property type="project" value="TreeGrafter"/>
</dbReference>
<organism evidence="14 15">
    <name type="scientific">Hortaea werneckii</name>
    <name type="common">Black yeast</name>
    <name type="synonym">Cladosporium werneckii</name>
    <dbReference type="NCBI Taxonomy" id="91943"/>
    <lineage>
        <taxon>Eukaryota</taxon>
        <taxon>Fungi</taxon>
        <taxon>Dikarya</taxon>
        <taxon>Ascomycota</taxon>
        <taxon>Pezizomycotina</taxon>
        <taxon>Dothideomycetes</taxon>
        <taxon>Dothideomycetidae</taxon>
        <taxon>Mycosphaerellales</taxon>
        <taxon>Teratosphaeriaceae</taxon>
        <taxon>Hortaea</taxon>
    </lineage>
</organism>
<evidence type="ECO:0000313" key="14">
    <source>
        <dbReference type="EMBL" id="RMY77383.1"/>
    </source>
</evidence>
<evidence type="ECO:0000259" key="12">
    <source>
        <dbReference type="Pfam" id="PF12717"/>
    </source>
</evidence>
<feature type="compositionally biased region" description="Basic and acidic residues" evidence="11">
    <location>
        <begin position="947"/>
        <end position="957"/>
    </location>
</feature>
<dbReference type="VEuPathDB" id="FungiDB:BTJ68_11673"/>
<dbReference type="PIRSF" id="PIRSF017127">
    <property type="entry name" value="Condensin_D2"/>
    <property type="match status" value="1"/>
</dbReference>
<dbReference type="InterPro" id="IPR026971">
    <property type="entry name" value="CND1/NCAPD3"/>
</dbReference>
<keyword evidence="9 10" id="KW-0131">Cell cycle</keyword>
<comment type="function">
    <text evidence="10">Regulatory subunit of the condensin complex, a complex required for conversion of interphase chromatin into mitotic-like condense chromosomes. The condensin complex probably introduces positive supercoils into relaxed DNA in the presence of type I topoisomerases and converts nicked DNA into positive knotted forms in the presence of type II topoisomerases.</text>
</comment>
<keyword evidence="7 10" id="KW-0226">DNA condensation</keyword>
<dbReference type="InterPro" id="IPR016024">
    <property type="entry name" value="ARM-type_fold"/>
</dbReference>
<dbReference type="SUPFAM" id="SSF48371">
    <property type="entry name" value="ARM repeat"/>
    <property type="match status" value="1"/>
</dbReference>
<evidence type="ECO:0000256" key="4">
    <source>
        <dbReference type="ARBA" id="ARBA00022454"/>
    </source>
</evidence>
<comment type="caution">
    <text evidence="14">The sequence shown here is derived from an EMBL/GenBank/DDBJ whole genome shotgun (WGS) entry which is preliminary data.</text>
</comment>
<evidence type="ECO:0000256" key="10">
    <source>
        <dbReference type="PIRNR" id="PIRNR017127"/>
    </source>
</evidence>
<sequence>MAEFDINAALKAYLDDPQSFTTPEADATLLDCENDPEAFTPGLINSVLNPIADAIGESPEAVVQAGNLESLYFLLKCAPTHPMNQHSSGTDNELFAHDRQSPFLPAVSIGRLLDLIISGLGAEAEIVHHEEQEGETETAQHKQTLEAFAFLLQWCIAAVEAKSAEKPASAPARGKGAKSSKKNGQKDGNWDPSAQLQTALDSMTKVMKLKLARVFVTTSERDTFISLFTRPVYQILESEQRVKSTAIRMHAFKVLCVAVKHHGHAYGAQNSIIQNLTYYEHLAEPMAEFLNILAEQYDYPQLAEEVMKELSNKEFAANDTKGPKSVSAFVARLSELAPRVVQRQVASLAKLLESENYTLRCAIIEVCGNLIAMLSKVEEGDRTEMHKEQMNAFFDVLEERFLDVNPYCRCRTIQVYVKLCDLETKYPKRRQTATRLATQSLEDKSSNVRKNAVKLLARLMATHPFQALHGGLLGMREWTERKEKVETEISALKPPAETGLAERTEHEATVDEELVDDATKVEEPEQESMSEEQKIAAFQKAQEDAATAEALNKLQLTKRYYVEALNFIDTLHEASPLTMQLLASKNKSEVIEAMDFFVMADAFGLETSKAGIRRMLRLIWTKGNSDEGKGVQTHLIECYKGLFFDAPGNFSQNDAAIYVARNMISLTFGATPAELTSLEQLIATMMKEKFVSELVIQKLWQVYSVQKKEISKSQRRGAIIVLGMLALADPEVVVREMEACLRIGLGAIGRKDLVLARYTCIALMRMTDNKPVKGTQAKPSNRLPNDHAVLIRLAALLELRSESRDWYGMAETAIGAIYALSKHPDVLCSDVIRRKTKAVFAPRTAPAVAKPEVENSQVDDDGDIEMSDMPEDQPQPEPQQPEAESLEENGKHALGLSQLLFAVGHTALKQIVHLELCEQDFKRRKAEKEKNASAASPVKKTPGGKSESSKAAEARKEEEDEMDLIAGTNEDDFTDAIAHVRERELLYGKQSLLSNFGPLVKEICSNNTSYPNAELQAQAALCMAKLMCVSSEYCEANLSLLITILERSPSAITRGNLVIALGDMAVCFNHLIDENTDFLYRRLSDPSLPVKRTCLMTLTFLILAGQVKVKGQLGEMAKCIEDTDERLRDMSRMFFAELAGKDNAVYNHFVDMFSLLSAEGALDEDRFRKVIKFLASFIEKVRRTWLPNAMWCPALMILQDKHAKNLASKLAPRLQRAESERQWNDVAYALGLLPHKNEEISKLVSEGCKVVEANA</sequence>
<dbReference type="Pfam" id="PF12717">
    <property type="entry name" value="Cnd1"/>
    <property type="match status" value="1"/>
</dbReference>
<dbReference type="Gene3D" id="1.25.10.10">
    <property type="entry name" value="Leucine-rich Repeat Variant"/>
    <property type="match status" value="2"/>
</dbReference>
<keyword evidence="6 10" id="KW-0498">Mitosis</keyword>
<feature type="domain" description="Condensin complex subunit 1 N-terminal" evidence="13">
    <location>
        <begin position="111"/>
        <end position="268"/>
    </location>
</feature>
<dbReference type="InterPro" id="IPR032682">
    <property type="entry name" value="Cnd1_C"/>
</dbReference>
<keyword evidence="4" id="KW-0158">Chromosome</keyword>
<name>A0A3M7ELH5_HORWE</name>
<evidence type="ECO:0000256" key="5">
    <source>
        <dbReference type="ARBA" id="ARBA00022618"/>
    </source>
</evidence>
<dbReference type="InterPro" id="IPR007673">
    <property type="entry name" value="Condensin_cplx_su1"/>
</dbReference>
<evidence type="ECO:0000256" key="9">
    <source>
        <dbReference type="ARBA" id="ARBA00023306"/>
    </source>
</evidence>
<dbReference type="InterPro" id="IPR024324">
    <property type="entry name" value="Condensin_cplx_su1_N"/>
</dbReference>
<dbReference type="GO" id="GO:0000796">
    <property type="term" value="C:condensin complex"/>
    <property type="evidence" value="ECO:0007669"/>
    <property type="project" value="TreeGrafter"/>
</dbReference>
<feature type="region of interest" description="Disordered" evidence="11">
    <location>
        <begin position="926"/>
        <end position="961"/>
    </location>
</feature>
<evidence type="ECO:0000313" key="15">
    <source>
        <dbReference type="Proteomes" id="UP000269276"/>
    </source>
</evidence>
<dbReference type="GO" id="GO:0042393">
    <property type="term" value="F:histone binding"/>
    <property type="evidence" value="ECO:0007669"/>
    <property type="project" value="TreeGrafter"/>
</dbReference>
<comment type="subcellular location">
    <subcellularLocation>
        <location evidence="2">Chromosome</location>
    </subcellularLocation>
    <subcellularLocation>
        <location evidence="1">Nucleus</location>
    </subcellularLocation>
</comment>
<evidence type="ECO:0000256" key="1">
    <source>
        <dbReference type="ARBA" id="ARBA00004123"/>
    </source>
</evidence>
<gene>
    <name evidence="14" type="ORF">D0863_01374</name>
</gene>
<evidence type="ECO:0000256" key="11">
    <source>
        <dbReference type="SAM" id="MobiDB-lite"/>
    </source>
</evidence>
<dbReference type="Proteomes" id="UP000269276">
    <property type="component" value="Unassembled WGS sequence"/>
</dbReference>
<accession>A0A3M7ELH5</accession>
<dbReference type="AlphaFoldDB" id="A0A3M7ELH5"/>
<feature type="domain" description="Condensin complex subunit 1 C-terminal" evidence="12">
    <location>
        <begin position="1053"/>
        <end position="1182"/>
    </location>
</feature>
<dbReference type="OrthoDB" id="436262at2759"/>
<evidence type="ECO:0000256" key="2">
    <source>
        <dbReference type="ARBA" id="ARBA00004286"/>
    </source>
</evidence>
<comment type="similarity">
    <text evidence="3 10">Belongs to the CND1 (condensin subunit 1) family.</text>
</comment>
<evidence type="ECO:0000256" key="8">
    <source>
        <dbReference type="ARBA" id="ARBA00023242"/>
    </source>
</evidence>
<dbReference type="Pfam" id="PF12922">
    <property type="entry name" value="Cnd1_N"/>
    <property type="match status" value="1"/>
</dbReference>
<keyword evidence="5 10" id="KW-0132">Cell division</keyword>
<dbReference type="PANTHER" id="PTHR14222:SF2">
    <property type="entry name" value="CONDENSIN COMPLEX SUBUNIT 1"/>
    <property type="match status" value="1"/>
</dbReference>